<sequence>MPSLLTDCGNGNLNLYPAIVHALSGYIPGPTAMQPNQGSAHMASAFQEAFTPYDHYQSPQSFAGWPTQCTMTPFPNVPPHEFQGFTMSQLDSNPNSNSLDNDPLYRPLRTQAVTSTIQQQIEHATSFPHPQTLDLQCKWEGCRSQTTFKRAHDLIRHIRTIHVAPDEYRCRAEGCGMAFGHKDHRRAHEGVHLRRG</sequence>
<keyword evidence="1" id="KW-0862">Zinc</keyword>
<proteinExistence type="predicted"/>
<accession>A0ABR4G0J4</accession>
<keyword evidence="1" id="KW-0863">Zinc-finger</keyword>
<evidence type="ECO:0000256" key="1">
    <source>
        <dbReference type="PROSITE-ProRule" id="PRU00042"/>
    </source>
</evidence>
<organism evidence="3 4">
    <name type="scientific">Aspergillus keveii</name>
    <dbReference type="NCBI Taxonomy" id="714993"/>
    <lineage>
        <taxon>Eukaryota</taxon>
        <taxon>Fungi</taxon>
        <taxon>Dikarya</taxon>
        <taxon>Ascomycota</taxon>
        <taxon>Pezizomycotina</taxon>
        <taxon>Eurotiomycetes</taxon>
        <taxon>Eurotiomycetidae</taxon>
        <taxon>Eurotiales</taxon>
        <taxon>Aspergillaceae</taxon>
        <taxon>Aspergillus</taxon>
        <taxon>Aspergillus subgen. Nidulantes</taxon>
    </lineage>
</organism>
<dbReference type="InterPro" id="IPR036236">
    <property type="entry name" value="Znf_C2H2_sf"/>
</dbReference>
<dbReference type="Proteomes" id="UP001610563">
    <property type="component" value="Unassembled WGS sequence"/>
</dbReference>
<name>A0ABR4G0J4_9EURO</name>
<dbReference type="SMART" id="SM00355">
    <property type="entry name" value="ZnF_C2H2"/>
    <property type="match status" value="2"/>
</dbReference>
<dbReference type="PROSITE" id="PS00028">
    <property type="entry name" value="ZINC_FINGER_C2H2_1"/>
    <property type="match status" value="1"/>
</dbReference>
<dbReference type="PROSITE" id="PS50157">
    <property type="entry name" value="ZINC_FINGER_C2H2_2"/>
    <property type="match status" value="1"/>
</dbReference>
<comment type="caution">
    <text evidence="3">The sequence shown here is derived from an EMBL/GenBank/DDBJ whole genome shotgun (WGS) entry which is preliminary data.</text>
</comment>
<evidence type="ECO:0000259" key="2">
    <source>
        <dbReference type="PROSITE" id="PS50157"/>
    </source>
</evidence>
<reference evidence="3 4" key="1">
    <citation type="submission" date="2024-07" db="EMBL/GenBank/DDBJ databases">
        <title>Section-level genome sequencing and comparative genomics of Aspergillus sections Usti and Cavernicolus.</title>
        <authorList>
            <consortium name="Lawrence Berkeley National Laboratory"/>
            <person name="Nybo J.L."/>
            <person name="Vesth T.C."/>
            <person name="Theobald S."/>
            <person name="Frisvad J.C."/>
            <person name="Larsen T.O."/>
            <person name="Kjaerboelling I."/>
            <person name="Rothschild-Mancinelli K."/>
            <person name="Lyhne E.K."/>
            <person name="Kogle M.E."/>
            <person name="Barry K."/>
            <person name="Clum A."/>
            <person name="Na H."/>
            <person name="Ledsgaard L."/>
            <person name="Lin J."/>
            <person name="Lipzen A."/>
            <person name="Kuo A."/>
            <person name="Riley R."/>
            <person name="Mondo S."/>
            <person name="Labutti K."/>
            <person name="Haridas S."/>
            <person name="Pangalinan J."/>
            <person name="Salamov A.A."/>
            <person name="Simmons B.A."/>
            <person name="Magnuson J.K."/>
            <person name="Chen J."/>
            <person name="Drula E."/>
            <person name="Henrissat B."/>
            <person name="Wiebenga A."/>
            <person name="Lubbers R.J."/>
            <person name="Gomes A.C."/>
            <person name="Makela M.R."/>
            <person name="Stajich J."/>
            <person name="Grigoriev I.V."/>
            <person name="Mortensen U.H."/>
            <person name="De Vries R.P."/>
            <person name="Baker S.E."/>
            <person name="Andersen M.R."/>
        </authorList>
    </citation>
    <scope>NUCLEOTIDE SEQUENCE [LARGE SCALE GENOMIC DNA]</scope>
    <source>
        <strain evidence="3 4">CBS 209.92</strain>
    </source>
</reference>
<keyword evidence="1" id="KW-0479">Metal-binding</keyword>
<keyword evidence="4" id="KW-1185">Reference proteome</keyword>
<feature type="domain" description="C2H2-type" evidence="2">
    <location>
        <begin position="168"/>
        <end position="196"/>
    </location>
</feature>
<evidence type="ECO:0000313" key="4">
    <source>
        <dbReference type="Proteomes" id="UP001610563"/>
    </source>
</evidence>
<dbReference type="Gene3D" id="3.30.160.60">
    <property type="entry name" value="Classic Zinc Finger"/>
    <property type="match status" value="1"/>
</dbReference>
<protein>
    <recommendedName>
        <fullName evidence="2">C2H2-type domain-containing protein</fullName>
    </recommendedName>
</protein>
<evidence type="ECO:0000313" key="3">
    <source>
        <dbReference type="EMBL" id="KAL2789035.1"/>
    </source>
</evidence>
<gene>
    <name evidence="3" type="ORF">BJX66DRAFT_307676</name>
</gene>
<dbReference type="EMBL" id="JBFTWV010000070">
    <property type="protein sequence ID" value="KAL2789035.1"/>
    <property type="molecule type" value="Genomic_DNA"/>
</dbReference>
<dbReference type="InterPro" id="IPR013087">
    <property type="entry name" value="Znf_C2H2_type"/>
</dbReference>
<dbReference type="SUPFAM" id="SSF57667">
    <property type="entry name" value="beta-beta-alpha zinc fingers"/>
    <property type="match status" value="1"/>
</dbReference>